<dbReference type="SUPFAM" id="SSF56436">
    <property type="entry name" value="C-type lectin-like"/>
    <property type="match status" value="1"/>
</dbReference>
<dbReference type="PANTHER" id="PTHR23150:SF19">
    <property type="entry name" value="FORMYLGLYCINE-GENERATING ENZYME"/>
    <property type="match status" value="1"/>
</dbReference>
<comment type="caution">
    <text evidence="2">The sequence shown here is derived from an EMBL/GenBank/DDBJ whole genome shotgun (WGS) entry which is preliminary data.</text>
</comment>
<protein>
    <submittedName>
        <fullName evidence="2">Sulfatase-modifying factor 1</fullName>
    </submittedName>
</protein>
<dbReference type="Gene3D" id="3.90.1580.10">
    <property type="entry name" value="paralog of FGE (formylglycine-generating enzyme)"/>
    <property type="match status" value="1"/>
</dbReference>
<evidence type="ECO:0000259" key="1">
    <source>
        <dbReference type="Pfam" id="PF03781"/>
    </source>
</evidence>
<dbReference type="Pfam" id="PF03781">
    <property type="entry name" value="FGE-sulfatase"/>
    <property type="match status" value="1"/>
</dbReference>
<dbReference type="InterPro" id="IPR051043">
    <property type="entry name" value="Sulfatase_Mod_Factor_Kinase"/>
</dbReference>
<sequence length="378" mass="42033">MKTKTYWIFALLTISVISIAYSFTKTIIPKPKSTAMECSETPHISAESLFKPTIENKNKPTGKTPKGMAWIPGGEFSMGSNVEDESLCSIKGVTKDASPIHRVYVDGFYMDKTEVTNEQFEAFVKATGYITLAEKEPTHEEYPDAPLENLIAGSAVFTPTPAKVDLNNYMQWWTYVKGADWKHPEGTGSSIKGREKYPVVQVSYADAAAYAKWAGKRLPTEAEWEFAARGGKTGQLYAWGNTLKPKGKFQANIYQGNFPVEKGDKGDDGYIGIAPTAQFEPNGYGLYDIGGNVWEWTNDWYTTDYYSILSKSGQTIKNPQGPEKSYDPAEPDLPKKVQRGGSFLCTDQYCTRYMVGTRGKGDYQSPANHIGFRCVQSN</sequence>
<feature type="domain" description="Sulfatase-modifying factor enzyme-like" evidence="1">
    <location>
        <begin position="66"/>
        <end position="375"/>
    </location>
</feature>
<dbReference type="RefSeq" id="WP_031453765.1">
    <property type="nucleotide sequence ID" value="NZ_CAIJDO010000157.1"/>
</dbReference>
<keyword evidence="3" id="KW-1185">Reference proteome</keyword>
<dbReference type="Proteomes" id="UP000556700">
    <property type="component" value="Unassembled WGS sequence"/>
</dbReference>
<gene>
    <name evidence="2" type="ORF">FLACHUCJ7_02532</name>
</gene>
<reference evidence="2 3" key="1">
    <citation type="submission" date="2020-06" db="EMBL/GenBank/DDBJ databases">
        <authorList>
            <person name="Criscuolo A."/>
        </authorList>
    </citation>
    <scope>NUCLEOTIDE SEQUENCE [LARGE SCALE GENOMIC DNA]</scope>
    <source>
        <strain evidence="3">CIP 110025</strain>
    </source>
</reference>
<evidence type="ECO:0000313" key="2">
    <source>
        <dbReference type="EMBL" id="CAD0005748.1"/>
    </source>
</evidence>
<dbReference type="InterPro" id="IPR005532">
    <property type="entry name" value="SUMF_dom"/>
</dbReference>
<dbReference type="EMBL" id="CAIJDO010000157">
    <property type="protein sequence ID" value="CAD0005748.1"/>
    <property type="molecule type" value="Genomic_DNA"/>
</dbReference>
<dbReference type="GO" id="GO:0120147">
    <property type="term" value="F:formylglycine-generating oxidase activity"/>
    <property type="evidence" value="ECO:0007669"/>
    <property type="project" value="TreeGrafter"/>
</dbReference>
<proteinExistence type="predicted"/>
<accession>A0A6V6Z1T0</accession>
<organism evidence="2 3">
    <name type="scientific">Flavobacterium chungangense</name>
    <dbReference type="NCBI Taxonomy" id="554283"/>
    <lineage>
        <taxon>Bacteria</taxon>
        <taxon>Pseudomonadati</taxon>
        <taxon>Bacteroidota</taxon>
        <taxon>Flavobacteriia</taxon>
        <taxon>Flavobacteriales</taxon>
        <taxon>Flavobacteriaceae</taxon>
        <taxon>Flavobacterium</taxon>
    </lineage>
</organism>
<dbReference type="PANTHER" id="PTHR23150">
    <property type="entry name" value="SULFATASE MODIFYING FACTOR 1, 2"/>
    <property type="match status" value="1"/>
</dbReference>
<dbReference type="InterPro" id="IPR042095">
    <property type="entry name" value="SUMF_sf"/>
</dbReference>
<name>A0A6V6Z1T0_9FLAO</name>
<evidence type="ECO:0000313" key="3">
    <source>
        <dbReference type="Proteomes" id="UP000556700"/>
    </source>
</evidence>
<dbReference type="AlphaFoldDB" id="A0A6V6Z1T0"/>
<dbReference type="InterPro" id="IPR016187">
    <property type="entry name" value="CTDL_fold"/>
</dbReference>